<dbReference type="Proteomes" id="UP000297245">
    <property type="component" value="Unassembled WGS sequence"/>
</dbReference>
<evidence type="ECO:0000313" key="2">
    <source>
        <dbReference type="Proteomes" id="UP000297245"/>
    </source>
</evidence>
<proteinExistence type="predicted"/>
<keyword evidence="2" id="KW-1185">Reference proteome</keyword>
<organism evidence="1 2">
    <name type="scientific">Dendrothele bispora (strain CBS 962.96)</name>
    <dbReference type="NCBI Taxonomy" id="1314807"/>
    <lineage>
        <taxon>Eukaryota</taxon>
        <taxon>Fungi</taxon>
        <taxon>Dikarya</taxon>
        <taxon>Basidiomycota</taxon>
        <taxon>Agaricomycotina</taxon>
        <taxon>Agaricomycetes</taxon>
        <taxon>Agaricomycetidae</taxon>
        <taxon>Agaricales</taxon>
        <taxon>Agaricales incertae sedis</taxon>
        <taxon>Dendrothele</taxon>
    </lineage>
</organism>
<evidence type="ECO:0000313" key="1">
    <source>
        <dbReference type="EMBL" id="THU75358.1"/>
    </source>
</evidence>
<protein>
    <submittedName>
        <fullName evidence="1">Uncharacterized protein</fullName>
    </submittedName>
</protein>
<reference evidence="1 2" key="1">
    <citation type="journal article" date="2019" name="Nat. Ecol. Evol.">
        <title>Megaphylogeny resolves global patterns of mushroom evolution.</title>
        <authorList>
            <person name="Varga T."/>
            <person name="Krizsan K."/>
            <person name="Foldi C."/>
            <person name="Dima B."/>
            <person name="Sanchez-Garcia M."/>
            <person name="Sanchez-Ramirez S."/>
            <person name="Szollosi G.J."/>
            <person name="Szarkandi J.G."/>
            <person name="Papp V."/>
            <person name="Albert L."/>
            <person name="Andreopoulos W."/>
            <person name="Angelini C."/>
            <person name="Antonin V."/>
            <person name="Barry K.W."/>
            <person name="Bougher N.L."/>
            <person name="Buchanan P."/>
            <person name="Buyck B."/>
            <person name="Bense V."/>
            <person name="Catcheside P."/>
            <person name="Chovatia M."/>
            <person name="Cooper J."/>
            <person name="Damon W."/>
            <person name="Desjardin D."/>
            <person name="Finy P."/>
            <person name="Geml J."/>
            <person name="Haridas S."/>
            <person name="Hughes K."/>
            <person name="Justo A."/>
            <person name="Karasinski D."/>
            <person name="Kautmanova I."/>
            <person name="Kiss B."/>
            <person name="Kocsube S."/>
            <person name="Kotiranta H."/>
            <person name="LaButti K.M."/>
            <person name="Lechner B.E."/>
            <person name="Liimatainen K."/>
            <person name="Lipzen A."/>
            <person name="Lukacs Z."/>
            <person name="Mihaltcheva S."/>
            <person name="Morgado L.N."/>
            <person name="Niskanen T."/>
            <person name="Noordeloos M.E."/>
            <person name="Ohm R.A."/>
            <person name="Ortiz-Santana B."/>
            <person name="Ovrebo C."/>
            <person name="Racz N."/>
            <person name="Riley R."/>
            <person name="Savchenko A."/>
            <person name="Shiryaev A."/>
            <person name="Soop K."/>
            <person name="Spirin V."/>
            <person name="Szebenyi C."/>
            <person name="Tomsovsky M."/>
            <person name="Tulloss R.E."/>
            <person name="Uehling J."/>
            <person name="Grigoriev I.V."/>
            <person name="Vagvolgyi C."/>
            <person name="Papp T."/>
            <person name="Martin F.M."/>
            <person name="Miettinen O."/>
            <person name="Hibbett D.S."/>
            <person name="Nagy L.G."/>
        </authorList>
    </citation>
    <scope>NUCLEOTIDE SEQUENCE [LARGE SCALE GENOMIC DNA]</scope>
    <source>
        <strain evidence="1 2">CBS 962.96</strain>
    </source>
</reference>
<sequence length="90" mass="9906">MSATRARWSRGFRDVHAAFAVLEVLTDAPQPSIIFPSISQAFPFPQSHSLNDRPYSTPSSSSFELLPCPSSASCTMPPLTTWSCPLLFFL</sequence>
<dbReference type="AlphaFoldDB" id="A0A4S8KJT6"/>
<dbReference type="EMBL" id="ML182281">
    <property type="protein sequence ID" value="THU75358.1"/>
    <property type="molecule type" value="Genomic_DNA"/>
</dbReference>
<accession>A0A4S8KJT6</accession>
<name>A0A4S8KJT6_DENBC</name>
<gene>
    <name evidence="1" type="ORF">K435DRAFT_880977</name>
</gene>